<accession>A0A4R9GGA7</accession>
<protein>
    <submittedName>
        <fullName evidence="1">Uncharacterized protein</fullName>
    </submittedName>
</protein>
<proteinExistence type="predicted"/>
<comment type="caution">
    <text evidence="1">The sequence shown here is derived from an EMBL/GenBank/DDBJ whole genome shotgun (WGS) entry which is preliminary data.</text>
</comment>
<gene>
    <name evidence="1" type="ORF">EHO60_05350</name>
</gene>
<dbReference type="OrthoDB" id="339984at2"/>
<keyword evidence="2" id="KW-1185">Reference proteome</keyword>
<dbReference type="AlphaFoldDB" id="A0A4R9GGA7"/>
<reference evidence="1" key="1">
    <citation type="journal article" date="2019" name="PLoS Negl. Trop. Dis.">
        <title>Revisiting the worldwide diversity of Leptospira species in the environment.</title>
        <authorList>
            <person name="Vincent A.T."/>
            <person name="Schiettekatte O."/>
            <person name="Bourhy P."/>
            <person name="Veyrier F.J."/>
            <person name="Picardeau M."/>
        </authorList>
    </citation>
    <scope>NUCLEOTIDE SEQUENCE [LARGE SCALE GENOMIC DNA]</scope>
    <source>
        <strain evidence="1">SSW15</strain>
    </source>
</reference>
<organism evidence="1 2">
    <name type="scientific">Leptospira fletcheri</name>
    <dbReference type="NCBI Taxonomy" id="2484981"/>
    <lineage>
        <taxon>Bacteria</taxon>
        <taxon>Pseudomonadati</taxon>
        <taxon>Spirochaetota</taxon>
        <taxon>Spirochaetia</taxon>
        <taxon>Leptospirales</taxon>
        <taxon>Leptospiraceae</taxon>
        <taxon>Leptospira</taxon>
    </lineage>
</organism>
<evidence type="ECO:0000313" key="1">
    <source>
        <dbReference type="EMBL" id="TGK11722.1"/>
    </source>
</evidence>
<dbReference type="Proteomes" id="UP000298458">
    <property type="component" value="Unassembled WGS sequence"/>
</dbReference>
<dbReference type="RefSeq" id="WP_135767126.1">
    <property type="nucleotide sequence ID" value="NZ_RQET01000004.1"/>
</dbReference>
<evidence type="ECO:0000313" key="2">
    <source>
        <dbReference type="Proteomes" id="UP000298458"/>
    </source>
</evidence>
<dbReference type="EMBL" id="RQET01000004">
    <property type="protein sequence ID" value="TGK11722.1"/>
    <property type="molecule type" value="Genomic_DNA"/>
</dbReference>
<name>A0A4R9GGA7_9LEPT</name>
<dbReference type="NCBIfam" id="NF047504">
    <property type="entry name" value="LIC_10030_fam"/>
    <property type="match status" value="1"/>
</dbReference>
<sequence length="316" mass="36660">MNRKEISELNSMLANLPKGSNIPHSIYVDNLHTPFIEFEQDYALPPCSVFEVDFPAAKSFLGSIKERLPELVSDCLVLPEPRPKRDSDRLFLVKPFYPEEETFRENSPKYWEKHLPPYLLVVSFQLMYLGGAEKQDVLAQAIQGRTMSVRTKRIYYLARVVPLDYLIIDDGLVVDFFPRKYGESEFMVQVGAEYHDNIRHTHSEIFDEVDYSKQIKIIGETLGITSKDWLLGRIFEPLAVEYLTLTARFLDSSLGKIARDFISFRQVVDLLLTSDNMTFEESARESLYTWLRSHTSERILSPSGNMAWKILREERT</sequence>